<evidence type="ECO:0000313" key="3">
    <source>
        <dbReference type="EMBL" id="MDC7784405.1"/>
    </source>
</evidence>
<sequence length="345" mass="37136">MTKPRATGSVVTGSLAIGVLAAGLALAAPAFADTDVKFALDWKFEGPSAPYFVALDKGYYKAEGLNVTIDTGPGSVAGIARVAAGTYPLGFFDINSLVKFRDQNPDKAVKAVMMVYDQPPFAIATTTKTGIAKPKDLEGKVLGAPAADGAFAQWKAFVKENGIDDSKVKIENIGFPVREPMLADGKVDAITGFSFSMYFNLLQRNLKPADIKVMLMSDHGLVLYGNAIMVNPDFAKANPKIVAGFVRATIKGVQDTIKDPEAAIKSVMKRNETADEKTELERLKMSLRDNFVTPWVKANGLGGVDMARLSKSIDQIGITYEFKAKPKAEDVFTSEFLPPAADRKL</sequence>
<gene>
    <name evidence="3" type="ORF">PQJ73_01800</name>
</gene>
<dbReference type="InterPro" id="IPR027939">
    <property type="entry name" value="NMT1/THI5"/>
</dbReference>
<comment type="caution">
    <text evidence="3">The sequence shown here is derived from an EMBL/GenBank/DDBJ whole genome shotgun (WGS) entry which is preliminary data.</text>
</comment>
<evidence type="ECO:0000313" key="4">
    <source>
        <dbReference type="Proteomes" id="UP001165652"/>
    </source>
</evidence>
<dbReference type="Proteomes" id="UP001165652">
    <property type="component" value="Unassembled WGS sequence"/>
</dbReference>
<organism evidence="3 4">
    <name type="scientific">Rhodoplanes tepidamans</name>
    <name type="common">Rhodoplanes cryptolactis</name>
    <dbReference type="NCBI Taxonomy" id="200616"/>
    <lineage>
        <taxon>Bacteria</taxon>
        <taxon>Pseudomonadati</taxon>
        <taxon>Pseudomonadota</taxon>
        <taxon>Alphaproteobacteria</taxon>
        <taxon>Hyphomicrobiales</taxon>
        <taxon>Nitrobacteraceae</taxon>
        <taxon>Rhodoplanes</taxon>
    </lineage>
</organism>
<dbReference type="Gene3D" id="3.40.190.10">
    <property type="entry name" value="Periplasmic binding protein-like II"/>
    <property type="match status" value="2"/>
</dbReference>
<dbReference type="EMBL" id="JAQQLI010000001">
    <property type="protein sequence ID" value="MDC7784405.1"/>
    <property type="molecule type" value="Genomic_DNA"/>
</dbReference>
<dbReference type="PANTHER" id="PTHR31528:SF15">
    <property type="entry name" value="RIBOFLAVIN-BINDING PROTEIN RIBY"/>
    <property type="match status" value="1"/>
</dbReference>
<name>A0ABT5J442_RHOTP</name>
<evidence type="ECO:0000256" key="1">
    <source>
        <dbReference type="SAM" id="SignalP"/>
    </source>
</evidence>
<dbReference type="RefSeq" id="WP_272775248.1">
    <property type="nucleotide sequence ID" value="NZ_JAQQLI010000001.1"/>
</dbReference>
<dbReference type="Pfam" id="PF09084">
    <property type="entry name" value="NMT1"/>
    <property type="match status" value="1"/>
</dbReference>
<dbReference type="InterPro" id="IPR015168">
    <property type="entry name" value="SsuA/THI5"/>
</dbReference>
<reference evidence="3" key="1">
    <citation type="journal article" date="2023" name="Microbiol Resour">
        <title>Genome Sequences of Rhodoplanes serenus and Two Thermotolerant Strains, Rhodoplanes tepidamans and 'Rhodoplanes cryptolactis,' Further Refine the Genus.</title>
        <authorList>
            <person name="Rayyan A.A."/>
            <person name="Kyndt J.A."/>
        </authorList>
    </citation>
    <scope>NUCLEOTIDE SEQUENCE</scope>
    <source>
        <strain evidence="3">DSM 9987</strain>
    </source>
</reference>
<feature type="domain" description="SsuA/THI5-like" evidence="2">
    <location>
        <begin position="49"/>
        <end position="263"/>
    </location>
</feature>
<keyword evidence="1" id="KW-0732">Signal</keyword>
<evidence type="ECO:0000259" key="2">
    <source>
        <dbReference type="Pfam" id="PF09084"/>
    </source>
</evidence>
<feature type="chain" id="PRO_5047176862" evidence="1">
    <location>
        <begin position="33"/>
        <end position="345"/>
    </location>
</feature>
<dbReference type="SUPFAM" id="SSF53850">
    <property type="entry name" value="Periplasmic binding protein-like II"/>
    <property type="match status" value="1"/>
</dbReference>
<feature type="signal peptide" evidence="1">
    <location>
        <begin position="1"/>
        <end position="32"/>
    </location>
</feature>
<protein>
    <submittedName>
        <fullName evidence="3">ABC transporter substrate-binding protein</fullName>
    </submittedName>
</protein>
<proteinExistence type="predicted"/>
<reference evidence="3" key="2">
    <citation type="submission" date="2023-02" db="EMBL/GenBank/DDBJ databases">
        <authorList>
            <person name="Rayyan A."/>
            <person name="Meyer T."/>
            <person name="Kyndt J.A."/>
        </authorList>
    </citation>
    <scope>NUCLEOTIDE SEQUENCE</scope>
    <source>
        <strain evidence="3">DSM 9987</strain>
    </source>
</reference>
<keyword evidence="4" id="KW-1185">Reference proteome</keyword>
<accession>A0ABT5J442</accession>
<dbReference type="PANTHER" id="PTHR31528">
    <property type="entry name" value="4-AMINO-5-HYDROXYMETHYL-2-METHYLPYRIMIDINE PHOSPHATE SYNTHASE THI11-RELATED"/>
    <property type="match status" value="1"/>
</dbReference>